<evidence type="ECO:0000256" key="1">
    <source>
        <dbReference type="SAM" id="MobiDB-lite"/>
    </source>
</evidence>
<dbReference type="KEGG" id="dord:105996720"/>
<protein>
    <submittedName>
        <fullName evidence="4">Cyclin-I2</fullName>
    </submittedName>
</protein>
<dbReference type="CTD" id="645121"/>
<dbReference type="OrthoDB" id="9630840at2759"/>
<dbReference type="AlphaFoldDB" id="A0A1S3GEC9"/>
<keyword evidence="3" id="KW-1185">Reference proteome</keyword>
<sequence>MASGAPQALASEEEEEEEIAAVEGSGEQEALGCLPCTPCVRTTASPWRPWSKFRGSRQPGSGRDPLVLLRLPAPASRPSSPIPTVATRPLQPQVRPKPWHCQRRDILDQNQLLRYLQLTQSREERLWRSCCPQSEICQTFQNLVLWLLNIENIFSFNQATMNLALTILVHLLASVKVRERLLHIVTITSLRLAVKINEEEESIPCVKDFIEHYGSGYRPNELLRMELAILDTLYWDVHMGTSLDFLTTFHALVVLTWPHVVELLPQKNPSLHVESLTRQLQHCIAGHQLLQFKGSTLALVIITLELERLIPDWCAPTSDLLKKTQVNINFAPSIPLDKHLSFIPLN</sequence>
<name>A0A1S3GEC9_DIPOR</name>
<dbReference type="PANTHER" id="PTHR10177">
    <property type="entry name" value="CYCLINS"/>
    <property type="match status" value="1"/>
</dbReference>
<proteinExistence type="predicted"/>
<dbReference type="InterPro" id="IPR036915">
    <property type="entry name" value="Cyclin-like_sf"/>
</dbReference>
<dbReference type="SUPFAM" id="SSF47954">
    <property type="entry name" value="Cyclin-like"/>
    <property type="match status" value="1"/>
</dbReference>
<feature type="region of interest" description="Disordered" evidence="1">
    <location>
        <begin position="77"/>
        <end position="96"/>
    </location>
</feature>
<evidence type="ECO:0000259" key="2">
    <source>
        <dbReference type="Pfam" id="PF00134"/>
    </source>
</evidence>
<feature type="region of interest" description="Disordered" evidence="1">
    <location>
        <begin position="1"/>
        <end position="26"/>
    </location>
</feature>
<reference evidence="4" key="1">
    <citation type="submission" date="2025-08" db="UniProtKB">
        <authorList>
            <consortium name="RefSeq"/>
        </authorList>
    </citation>
    <scope>IDENTIFICATION</scope>
    <source>
        <tissue evidence="4">Kidney</tissue>
    </source>
</reference>
<feature type="compositionally biased region" description="Acidic residues" evidence="1">
    <location>
        <begin position="11"/>
        <end position="20"/>
    </location>
</feature>
<gene>
    <name evidence="4" type="primary">Ccni2</name>
</gene>
<accession>A0A1S3GEC9</accession>
<evidence type="ECO:0000313" key="3">
    <source>
        <dbReference type="Proteomes" id="UP000081671"/>
    </source>
</evidence>
<dbReference type="Proteomes" id="UP000081671">
    <property type="component" value="Unplaced"/>
</dbReference>
<dbReference type="Pfam" id="PF00134">
    <property type="entry name" value="Cyclin_N"/>
    <property type="match status" value="1"/>
</dbReference>
<organism evidence="3 4">
    <name type="scientific">Dipodomys ordii</name>
    <name type="common">Ord's kangaroo rat</name>
    <dbReference type="NCBI Taxonomy" id="10020"/>
    <lineage>
        <taxon>Eukaryota</taxon>
        <taxon>Metazoa</taxon>
        <taxon>Chordata</taxon>
        <taxon>Craniata</taxon>
        <taxon>Vertebrata</taxon>
        <taxon>Euteleostomi</taxon>
        <taxon>Mammalia</taxon>
        <taxon>Eutheria</taxon>
        <taxon>Euarchontoglires</taxon>
        <taxon>Glires</taxon>
        <taxon>Rodentia</taxon>
        <taxon>Castorimorpha</taxon>
        <taxon>Heteromyidae</taxon>
        <taxon>Dipodomyinae</taxon>
        <taxon>Dipodomys</taxon>
    </lineage>
</organism>
<dbReference type="InterPro" id="IPR039361">
    <property type="entry name" value="Cyclin"/>
</dbReference>
<dbReference type="Gene3D" id="1.10.472.10">
    <property type="entry name" value="Cyclin-like"/>
    <property type="match status" value="2"/>
</dbReference>
<evidence type="ECO:0000313" key="4">
    <source>
        <dbReference type="RefSeq" id="XP_012886357.1"/>
    </source>
</evidence>
<dbReference type="RefSeq" id="XP_012886357.1">
    <property type="nucleotide sequence ID" value="XM_013030903.1"/>
</dbReference>
<dbReference type="InParanoid" id="A0A1S3GEC9"/>
<dbReference type="InterPro" id="IPR006671">
    <property type="entry name" value="Cyclin_N"/>
</dbReference>
<dbReference type="GeneID" id="105996720"/>
<feature type="domain" description="Cyclin N-terminal" evidence="2">
    <location>
        <begin position="139"/>
        <end position="237"/>
    </location>
</feature>